<sequence>MIPATRTFGETVRFGLVGTLNTAVDFAIFILLTHVGHWDIIAAQTVSYAVGLMNSYVWNRIVTFKEQGSIGWKQVGRFVAINVSSYLVSVFVLFVMRRFACPDVVSKLFATLVTFAINFIGSKRWVFSRTAINERSSSSAFRRKEMVEMDASYIPETGRQRLPKLLSGRQEDAPWVRPALVALLVLTAVAYIWGLSASGWSNSFYSAAVQAATKSWKAFFFGSFDASNFITVDKPPFSLWVMDLSARIFGLNSWSILVPEALEGVACVWVLYLTVRRWFSPGAALIAGAVLATTPVAALMFRFNNPDALLVLLLTASAYAMTRALEAGKTKWLILASCLIGLGFLTKMLAAFLVIPGFVVVYLLFAPVSVRRRLLQLVSSAIVVVVSAGWWVAIVQLTPADKRPYIGSSQDNSLLNLIFGYNGFGRLTGNESSMGGGRGGHGGGMFSGSTGIARLFHADMGGQISWLIPAALILFFVALWLVRRAWRSEDAVPALLMWAATLIVTGLAFSFGKGIIHQYYTVALAPAIGALVGIGSDVLWRSRNELVARLGLAVAMAATAVWSFVLLDRTPTWLPWLRVVVLVVGAIAVIGILCIYKMGQRITALTGIIAVVAGLVGPFAYMLQTVTTPHTGSTPTAGPTVAGAAFGGGGFGNRRMMPGFESGMQSSGTSKTTGSDHWKSGSSLRGANGLGDVRLTGGFGGPGDATPNQAIIRLLEQNATHYTWVAATIGANSAAPYQLATGDPIMAIGGFAGSDPTPTLAQFKRYVSEGKIHYFIAGGMGFGRGFLAGSKPFGGAGDGSLKRGAENGEMPAFFGGKGASGAPTAGGFPGGAMGGSSSPSAAITKWVESHFTSTKVGGVTVYDLTHSKS</sequence>
<comment type="subcellular location">
    <subcellularLocation>
        <location evidence="1">Cell membrane</location>
        <topology evidence="1">Multi-pass membrane protein</topology>
    </subcellularLocation>
</comment>
<keyword evidence="2" id="KW-1003">Cell membrane</keyword>
<evidence type="ECO:0000313" key="12">
    <source>
        <dbReference type="Proteomes" id="UP000829401"/>
    </source>
</evidence>
<evidence type="ECO:0000256" key="4">
    <source>
        <dbReference type="ARBA" id="ARBA00022679"/>
    </source>
</evidence>
<feature type="domain" description="GtrA/DPMS transmembrane" evidence="8">
    <location>
        <begin position="13"/>
        <end position="127"/>
    </location>
</feature>
<keyword evidence="5" id="KW-0812">Transmembrane</keyword>
<dbReference type="KEGG" id="aaco:K1I37_03215"/>
<feature type="domain" description="Putative mannosyltransferase YkcA/B-like C-terminal" evidence="10">
    <location>
        <begin position="712"/>
        <end position="783"/>
    </location>
</feature>
<dbReference type="GO" id="GO:0016763">
    <property type="term" value="F:pentosyltransferase activity"/>
    <property type="evidence" value="ECO:0007669"/>
    <property type="project" value="TreeGrafter"/>
</dbReference>
<dbReference type="eggNOG" id="COG2246">
    <property type="taxonomic scope" value="Bacteria"/>
</dbReference>
<evidence type="ECO:0000256" key="5">
    <source>
        <dbReference type="ARBA" id="ARBA00022692"/>
    </source>
</evidence>
<evidence type="ECO:0000259" key="8">
    <source>
        <dbReference type="Pfam" id="PF04138"/>
    </source>
</evidence>
<keyword evidence="3 11" id="KW-0328">Glycosyltransferase</keyword>
<evidence type="ECO:0000259" key="9">
    <source>
        <dbReference type="Pfam" id="PF13231"/>
    </source>
</evidence>
<evidence type="ECO:0000256" key="6">
    <source>
        <dbReference type="ARBA" id="ARBA00022989"/>
    </source>
</evidence>
<gene>
    <name evidence="11" type="ORF">K1I37_03215</name>
</gene>
<keyword evidence="4 11" id="KW-0808">Transferase</keyword>
<accession>A0A9E7CSG2</accession>
<keyword evidence="7" id="KW-0472">Membrane</keyword>
<keyword evidence="12" id="KW-1185">Reference proteome</keyword>
<dbReference type="STRING" id="1356854.N007_16585"/>
<keyword evidence="6" id="KW-1133">Transmembrane helix</keyword>
<evidence type="ECO:0000313" key="11">
    <source>
        <dbReference type="EMBL" id="UNO49570.1"/>
    </source>
</evidence>
<evidence type="ECO:0000256" key="1">
    <source>
        <dbReference type="ARBA" id="ARBA00004651"/>
    </source>
</evidence>
<dbReference type="GO" id="GO:0005886">
    <property type="term" value="C:plasma membrane"/>
    <property type="evidence" value="ECO:0007669"/>
    <property type="project" value="UniProtKB-SubCell"/>
</dbReference>
<dbReference type="Proteomes" id="UP000829401">
    <property type="component" value="Chromosome"/>
</dbReference>
<dbReference type="Pfam" id="PF13231">
    <property type="entry name" value="PMT_2"/>
    <property type="match status" value="1"/>
</dbReference>
<proteinExistence type="predicted"/>
<dbReference type="PANTHER" id="PTHR33908">
    <property type="entry name" value="MANNOSYLTRANSFERASE YKCB-RELATED"/>
    <property type="match status" value="1"/>
</dbReference>
<name>T0CQQ8_ALIAG</name>
<feature type="domain" description="Glycosyltransferase RgtA/B/C/D-like" evidence="9">
    <location>
        <begin position="233"/>
        <end position="390"/>
    </location>
</feature>
<evidence type="ECO:0000256" key="2">
    <source>
        <dbReference type="ARBA" id="ARBA00022475"/>
    </source>
</evidence>
<dbReference type="Pfam" id="PF24878">
    <property type="entry name" value="YkcB_C"/>
    <property type="match status" value="1"/>
</dbReference>
<dbReference type="InterPro" id="IPR007267">
    <property type="entry name" value="GtrA_DPMS_TM"/>
</dbReference>
<reference evidence="12" key="1">
    <citation type="journal article" date="2022" name="G3 (Bethesda)">
        <title>Unveiling the complete genome sequence of Alicyclobacillus acidoterrestris DSM 3922T, a taint-producing strain.</title>
        <authorList>
            <person name="Leonardo I.C."/>
            <person name="Barreto Crespo M.T."/>
            <person name="Gaspar F.B."/>
        </authorList>
    </citation>
    <scope>NUCLEOTIDE SEQUENCE [LARGE SCALE GENOMIC DNA]</scope>
    <source>
        <strain evidence="12">DSM 3922</strain>
    </source>
</reference>
<evidence type="ECO:0000256" key="7">
    <source>
        <dbReference type="ARBA" id="ARBA00023136"/>
    </source>
</evidence>
<dbReference type="PANTHER" id="PTHR33908:SF3">
    <property type="entry name" value="UNDECAPRENYL PHOSPHATE-ALPHA-4-AMINO-4-DEOXY-L-ARABINOSE ARABINOSYL TRANSFERASE"/>
    <property type="match status" value="1"/>
</dbReference>
<dbReference type="EC" id="2.4.-.-" evidence="11"/>
<dbReference type="OrthoDB" id="9810398at2"/>
<organism evidence="11 12">
    <name type="scientific">Alicyclobacillus acidoterrestris (strain ATCC 49025 / DSM 3922 / CIP 106132 / NCIMB 13137 / GD3B)</name>
    <dbReference type="NCBI Taxonomy" id="1356854"/>
    <lineage>
        <taxon>Bacteria</taxon>
        <taxon>Bacillati</taxon>
        <taxon>Bacillota</taxon>
        <taxon>Bacilli</taxon>
        <taxon>Bacillales</taxon>
        <taxon>Alicyclobacillaceae</taxon>
        <taxon>Alicyclobacillus</taxon>
    </lineage>
</organism>
<dbReference type="GO" id="GO:0009103">
    <property type="term" value="P:lipopolysaccharide biosynthetic process"/>
    <property type="evidence" value="ECO:0007669"/>
    <property type="project" value="UniProtKB-ARBA"/>
</dbReference>
<dbReference type="eggNOG" id="COG1807">
    <property type="taxonomic scope" value="Bacteria"/>
</dbReference>
<dbReference type="InterPro" id="IPR050297">
    <property type="entry name" value="LipidA_mod_glycosyltrf_83"/>
</dbReference>
<dbReference type="InterPro" id="IPR056785">
    <property type="entry name" value="YkcA/B-like_C"/>
</dbReference>
<dbReference type="GO" id="GO:0010041">
    <property type="term" value="P:response to iron(III) ion"/>
    <property type="evidence" value="ECO:0007669"/>
    <property type="project" value="TreeGrafter"/>
</dbReference>
<dbReference type="EMBL" id="CP080467">
    <property type="protein sequence ID" value="UNO49570.1"/>
    <property type="molecule type" value="Genomic_DNA"/>
</dbReference>
<dbReference type="InterPro" id="IPR038731">
    <property type="entry name" value="RgtA/B/C-like"/>
</dbReference>
<accession>T0CQQ8</accession>
<evidence type="ECO:0000256" key="3">
    <source>
        <dbReference type="ARBA" id="ARBA00022676"/>
    </source>
</evidence>
<dbReference type="Pfam" id="PF04138">
    <property type="entry name" value="GtrA_DPMS_TM"/>
    <property type="match status" value="1"/>
</dbReference>
<evidence type="ECO:0000259" key="10">
    <source>
        <dbReference type="Pfam" id="PF24878"/>
    </source>
</evidence>
<dbReference type="AlphaFoldDB" id="T0CQQ8"/>
<protein>
    <submittedName>
        <fullName evidence="11">Glycosyltransferase family 39 protein</fullName>
        <ecNumber evidence="11">2.4.-.-</ecNumber>
    </submittedName>
</protein>
<dbReference type="RefSeq" id="WP_021298454.1">
    <property type="nucleotide sequence ID" value="NZ_AURB01000191.1"/>
</dbReference>